<feature type="region of interest" description="Disordered" evidence="1">
    <location>
        <begin position="104"/>
        <end position="128"/>
    </location>
</feature>
<dbReference type="EMBL" id="QBLH01001372">
    <property type="protein sequence ID" value="TGZ52097.1"/>
    <property type="molecule type" value="Genomic_DNA"/>
</dbReference>
<proteinExistence type="predicted"/>
<dbReference type="Proteomes" id="UP000310200">
    <property type="component" value="Unassembled WGS sequence"/>
</dbReference>
<sequence length="128" mass="14410">SKANRAIDDRAIFARGVEQKHERGGGNQERTPWPVGHFVYLRGRCRKAWLQLAAAVIVEGQVKRESMTPFFLVSLSAGRETTTRPCYTDQFRVVTIHLAPPPSSFSQAAAARRRRGRGTISGSRFRER</sequence>
<gene>
    <name evidence="2" type="ORF">DBV15_07710</name>
</gene>
<dbReference type="AlphaFoldDB" id="A0A4S2KVI5"/>
<evidence type="ECO:0000256" key="1">
    <source>
        <dbReference type="SAM" id="MobiDB-lite"/>
    </source>
</evidence>
<organism evidence="2 3">
    <name type="scientific">Temnothorax longispinosus</name>
    <dbReference type="NCBI Taxonomy" id="300112"/>
    <lineage>
        <taxon>Eukaryota</taxon>
        <taxon>Metazoa</taxon>
        <taxon>Ecdysozoa</taxon>
        <taxon>Arthropoda</taxon>
        <taxon>Hexapoda</taxon>
        <taxon>Insecta</taxon>
        <taxon>Pterygota</taxon>
        <taxon>Neoptera</taxon>
        <taxon>Endopterygota</taxon>
        <taxon>Hymenoptera</taxon>
        <taxon>Apocrita</taxon>
        <taxon>Aculeata</taxon>
        <taxon>Formicoidea</taxon>
        <taxon>Formicidae</taxon>
        <taxon>Myrmicinae</taxon>
        <taxon>Temnothorax</taxon>
    </lineage>
</organism>
<accession>A0A4S2KVI5</accession>
<evidence type="ECO:0000313" key="3">
    <source>
        <dbReference type="Proteomes" id="UP000310200"/>
    </source>
</evidence>
<comment type="caution">
    <text evidence="2">The sequence shown here is derived from an EMBL/GenBank/DDBJ whole genome shotgun (WGS) entry which is preliminary data.</text>
</comment>
<name>A0A4S2KVI5_9HYME</name>
<keyword evidence="3" id="KW-1185">Reference proteome</keyword>
<feature type="compositionally biased region" description="Low complexity" evidence="1">
    <location>
        <begin position="118"/>
        <end position="128"/>
    </location>
</feature>
<evidence type="ECO:0000313" key="2">
    <source>
        <dbReference type="EMBL" id="TGZ52097.1"/>
    </source>
</evidence>
<protein>
    <submittedName>
        <fullName evidence="2">Uncharacterized protein</fullName>
    </submittedName>
</protein>
<feature type="non-terminal residue" evidence="2">
    <location>
        <position position="1"/>
    </location>
</feature>
<reference evidence="2 3" key="1">
    <citation type="journal article" date="2019" name="Philos. Trans. R. Soc. Lond., B, Biol. Sci.">
        <title>Ant behaviour and brain gene expression of defending hosts depend on the ecological success of the intruding social parasite.</title>
        <authorList>
            <person name="Kaur R."/>
            <person name="Stoldt M."/>
            <person name="Jongepier E."/>
            <person name="Feldmeyer B."/>
            <person name="Menzel F."/>
            <person name="Bornberg-Bauer E."/>
            <person name="Foitzik S."/>
        </authorList>
    </citation>
    <scope>NUCLEOTIDE SEQUENCE [LARGE SCALE GENOMIC DNA]</scope>
    <source>
        <tissue evidence="2">Whole body</tissue>
    </source>
</reference>